<keyword evidence="5" id="KW-1185">Reference proteome</keyword>
<evidence type="ECO:0000256" key="1">
    <source>
        <dbReference type="ARBA" id="ARBA00004123"/>
    </source>
</evidence>
<feature type="region of interest" description="Disordered" evidence="3">
    <location>
        <begin position="258"/>
        <end position="298"/>
    </location>
</feature>
<dbReference type="EMBL" id="KN716327">
    <property type="protein sequence ID" value="KJH46963.1"/>
    <property type="molecule type" value="Genomic_DNA"/>
</dbReference>
<gene>
    <name evidence="4" type="ORF">DICVIV_06985</name>
</gene>
<protein>
    <submittedName>
        <fullName evidence="4">Uncharacterized protein</fullName>
    </submittedName>
</protein>
<evidence type="ECO:0000256" key="3">
    <source>
        <dbReference type="SAM" id="MobiDB-lite"/>
    </source>
</evidence>
<dbReference type="GO" id="GO:0005730">
    <property type="term" value="C:nucleolus"/>
    <property type="evidence" value="ECO:0007669"/>
    <property type="project" value="InterPro"/>
</dbReference>
<dbReference type="GO" id="GO:0003723">
    <property type="term" value="F:RNA binding"/>
    <property type="evidence" value="ECO:0007669"/>
    <property type="project" value="TreeGrafter"/>
</dbReference>
<accession>A0A0D8XQN2</accession>
<dbReference type="OrthoDB" id="342531at2759"/>
<dbReference type="Proteomes" id="UP000053766">
    <property type="component" value="Unassembled WGS sequence"/>
</dbReference>
<reference evidence="5" key="2">
    <citation type="journal article" date="2016" name="Sci. Rep.">
        <title>Dictyocaulus viviparus genome, variome and transcriptome elucidate lungworm biology and support future intervention.</title>
        <authorList>
            <person name="McNulty S.N."/>
            <person name="Strube C."/>
            <person name="Rosa B.A."/>
            <person name="Martin J.C."/>
            <person name="Tyagi R."/>
            <person name="Choi Y.J."/>
            <person name="Wang Q."/>
            <person name="Hallsworth Pepin K."/>
            <person name="Zhang X."/>
            <person name="Ozersky P."/>
            <person name="Wilson R.K."/>
            <person name="Sternberg P.W."/>
            <person name="Gasser R.B."/>
            <person name="Mitreva M."/>
        </authorList>
    </citation>
    <scope>NUCLEOTIDE SEQUENCE [LARGE SCALE GENOMIC DNA]</scope>
    <source>
        <strain evidence="5">HannoverDv2000</strain>
    </source>
</reference>
<sequence length="601" mass="67705">MITDFCKFAETVLNEVKDDVDLLEVIKALDTSENFDSLTGTNLVNHLIKRLSSDGVKKWMQIANNDWFLRHICSAFREWSDNTKVETIRTLLEHPRSEKLQYAIGNCIDSLFKIKVRAGEWVKVSLIEGGEEVLRQLVTTTCGKHVVKNVIKNLSRNTYYKSTLPVLWMCLSLWSKISLSDQMSKEYSRGAEELLVIAKGGEESMKVLLDLLLALLSQPLRYHRKVTYYVFVQLLECVNDEHTAHIIETLMMSDGELVDENDSDENSSEIRTNTNEQSDEEPYSESSSNDEGMDLETLGPFERASGNVAVKRRNNEYDEEENDASVSDAEMFQLDERLSAAFKSIAPVKKKKRIAPLASAFRLRLVDLLLFTISSPETPSSVKIHMIIPLLKLAKLQLKHEAESPICKKTISLLNILSRLKKIYLVDEEVLNLLDQLVHETIGVSNPILVSTAAALSSFIVHFKKQNIFFDIITIFSLGITPDGVCSESVLSAFVGLFERFMNQEDGLIGCDLAIAAIIRHPYAFVSKSNIFVKASFNDDFRVFRKTEALLCLSTILNKNVLRKVSVEKAVVKCIAKLSSEYISASVSQPNMVCDSRTTIC</sequence>
<feature type="compositionally biased region" description="Acidic residues" evidence="3">
    <location>
        <begin position="258"/>
        <end position="267"/>
    </location>
</feature>
<reference evidence="4 5" key="1">
    <citation type="submission" date="2013-11" db="EMBL/GenBank/DDBJ databases">
        <title>Draft genome of the bovine lungworm Dictyocaulus viviparus.</title>
        <authorList>
            <person name="Mitreva M."/>
        </authorList>
    </citation>
    <scope>NUCLEOTIDE SEQUENCE [LARGE SCALE GENOMIC DNA]</scope>
    <source>
        <strain evidence="4 5">HannoverDv2000</strain>
    </source>
</reference>
<dbReference type="Pfam" id="PF04931">
    <property type="entry name" value="DNA_pol_phi"/>
    <property type="match status" value="1"/>
</dbReference>
<dbReference type="AlphaFoldDB" id="A0A0D8XQN2"/>
<dbReference type="InterPro" id="IPR007015">
    <property type="entry name" value="DNA_pol_V/MYBBP1A"/>
</dbReference>
<keyword evidence="2" id="KW-0539">Nucleus</keyword>
<dbReference type="STRING" id="29172.A0A0D8XQN2"/>
<dbReference type="GO" id="GO:0003714">
    <property type="term" value="F:transcription corepressor activity"/>
    <property type="evidence" value="ECO:0007669"/>
    <property type="project" value="TreeGrafter"/>
</dbReference>
<proteinExistence type="predicted"/>
<evidence type="ECO:0000256" key="2">
    <source>
        <dbReference type="ARBA" id="ARBA00023242"/>
    </source>
</evidence>
<organism evidence="4 5">
    <name type="scientific">Dictyocaulus viviparus</name>
    <name type="common">Bovine lungworm</name>
    <dbReference type="NCBI Taxonomy" id="29172"/>
    <lineage>
        <taxon>Eukaryota</taxon>
        <taxon>Metazoa</taxon>
        <taxon>Ecdysozoa</taxon>
        <taxon>Nematoda</taxon>
        <taxon>Chromadorea</taxon>
        <taxon>Rhabditida</taxon>
        <taxon>Rhabditina</taxon>
        <taxon>Rhabditomorpha</taxon>
        <taxon>Strongyloidea</taxon>
        <taxon>Metastrongylidae</taxon>
        <taxon>Dictyocaulus</taxon>
    </lineage>
</organism>
<comment type="subcellular location">
    <subcellularLocation>
        <location evidence="1">Nucleus</location>
    </subcellularLocation>
</comment>
<name>A0A0D8XQN2_DICVI</name>
<evidence type="ECO:0000313" key="4">
    <source>
        <dbReference type="EMBL" id="KJH46963.1"/>
    </source>
</evidence>
<dbReference type="GO" id="GO:0043565">
    <property type="term" value="F:sequence-specific DNA binding"/>
    <property type="evidence" value="ECO:0007669"/>
    <property type="project" value="TreeGrafter"/>
</dbReference>
<evidence type="ECO:0000313" key="5">
    <source>
        <dbReference type="Proteomes" id="UP000053766"/>
    </source>
</evidence>
<dbReference type="PANTHER" id="PTHR13213:SF2">
    <property type="entry name" value="MYB-BINDING PROTEIN 1A"/>
    <property type="match status" value="1"/>
</dbReference>
<dbReference type="PANTHER" id="PTHR13213">
    <property type="entry name" value="MYB-BINDING PROTEIN 1A FAMILY MEMBER"/>
    <property type="match status" value="1"/>
</dbReference>